<feature type="domain" description="Extradiol ring-cleavage dioxygenase class III enzyme subunit B" evidence="1">
    <location>
        <begin position="18"/>
        <end position="301"/>
    </location>
</feature>
<dbReference type="GO" id="GO:0008198">
    <property type="term" value="F:ferrous iron binding"/>
    <property type="evidence" value="ECO:0007669"/>
    <property type="project" value="InterPro"/>
</dbReference>
<dbReference type="SUPFAM" id="SSF53213">
    <property type="entry name" value="LigB-like"/>
    <property type="match status" value="1"/>
</dbReference>
<dbReference type="eggNOG" id="COG3384">
    <property type="taxonomic scope" value="Bacteria"/>
</dbReference>
<dbReference type="Pfam" id="PF02900">
    <property type="entry name" value="LigB"/>
    <property type="match status" value="1"/>
</dbReference>
<gene>
    <name evidence="2" type="ORF">RLDS_16840</name>
</gene>
<evidence type="ECO:0000313" key="2">
    <source>
        <dbReference type="EMBL" id="EQB13400.1"/>
    </source>
</evidence>
<evidence type="ECO:0000313" key="3">
    <source>
        <dbReference type="Proteomes" id="UP000015531"/>
    </source>
</evidence>
<accession>T0INN1</accession>
<reference evidence="2 3" key="1">
    <citation type="journal article" date="2013" name="Genome Announc.">
        <title>Draft Genome Sequence of Sphingobium lactosutens Strain DS20T, Isolated from a Hexachlorocyclohexane Dumpsite.</title>
        <authorList>
            <person name="Kumar R."/>
            <person name="Dwivedi V."/>
            <person name="Negi V."/>
            <person name="Khurana J.P."/>
            <person name="Lal R."/>
        </authorList>
    </citation>
    <scope>NUCLEOTIDE SEQUENCE [LARGE SCALE GENOMIC DNA]</scope>
    <source>
        <strain evidence="2 3">DS20</strain>
    </source>
</reference>
<sequence length="330" mass="35703">MATLAQTIVGNAAAEVYFACVPHVPFIKIQEKNLIPEFWQAYDQRIEEFRDFDPELVILIGSDHYDGLHLKLMPSVLIGMAAEALNDTGGYPGKINVASDTALACAEYLVNHDFDIATSYAMTVDHGFSNSLYNFVGSLDAIPVLPIHINALCHPRPTMRRCRQLGEAIGTFAHTLGKRVAIIGSGGLSHETKTIFPQFDAAPNDEVRDFIVHGGTRGAITMESWLSNIHEGMLHIKGPIADGSLKTDKINPAWDQAFMRAVVADDLTPLDDWTDESIISQAGCGAGEIRQWVVAAAAARQLGMVSASIDYYEADTPIGVGAGIIHGRSA</sequence>
<comment type="caution">
    <text evidence="2">The sequence shown here is derived from an EMBL/GenBank/DDBJ whole genome shotgun (WGS) entry which is preliminary data.</text>
</comment>
<protein>
    <recommendedName>
        <fullName evidence="1">Extradiol ring-cleavage dioxygenase class III enzyme subunit B domain-containing protein</fullName>
    </recommendedName>
</protein>
<dbReference type="Gene3D" id="3.40.830.10">
    <property type="entry name" value="LigB-like"/>
    <property type="match status" value="1"/>
</dbReference>
<dbReference type="PATRIC" id="fig|1331060.3.peg.3237"/>
<name>T0INN1_9SPHN</name>
<dbReference type="InterPro" id="IPR004183">
    <property type="entry name" value="Xdiol_dOase_suB"/>
</dbReference>
<dbReference type="GO" id="GO:0016702">
    <property type="term" value="F:oxidoreductase activity, acting on single donors with incorporation of molecular oxygen, incorporation of two atoms of oxygen"/>
    <property type="evidence" value="ECO:0007669"/>
    <property type="project" value="UniProtKB-ARBA"/>
</dbReference>
<organism evidence="2 3">
    <name type="scientific">Sphingobium lactosutens DS20</name>
    <dbReference type="NCBI Taxonomy" id="1331060"/>
    <lineage>
        <taxon>Bacteria</taxon>
        <taxon>Pseudomonadati</taxon>
        <taxon>Pseudomonadota</taxon>
        <taxon>Alphaproteobacteria</taxon>
        <taxon>Sphingomonadales</taxon>
        <taxon>Sphingomonadaceae</taxon>
        <taxon>Sphingobium</taxon>
    </lineage>
</organism>
<dbReference type="EMBL" id="ATDP01000097">
    <property type="protein sequence ID" value="EQB13400.1"/>
    <property type="molecule type" value="Genomic_DNA"/>
</dbReference>
<dbReference type="OrthoDB" id="8673673at2"/>
<evidence type="ECO:0000259" key="1">
    <source>
        <dbReference type="Pfam" id="PF02900"/>
    </source>
</evidence>
<dbReference type="RefSeq" id="WP_021226976.1">
    <property type="nucleotide sequence ID" value="NZ_ATDP01000097.1"/>
</dbReference>
<dbReference type="AlphaFoldDB" id="T0INN1"/>
<keyword evidence="3" id="KW-1185">Reference proteome</keyword>
<dbReference type="Proteomes" id="UP000015531">
    <property type="component" value="Unassembled WGS sequence"/>
</dbReference>
<proteinExistence type="predicted"/>